<dbReference type="PANTHER" id="PTHR43156">
    <property type="entry name" value="STAGE II SPORULATION PROTEIN E-RELATED"/>
    <property type="match status" value="1"/>
</dbReference>
<dbReference type="OrthoDB" id="9763484at2"/>
<dbReference type="PaxDb" id="880073-Calab_1889"/>
<dbReference type="GO" id="GO:0016791">
    <property type="term" value="F:phosphatase activity"/>
    <property type="evidence" value="ECO:0007669"/>
    <property type="project" value="TreeGrafter"/>
</dbReference>
<dbReference type="InterPro" id="IPR052016">
    <property type="entry name" value="Bact_Sigma-Reg"/>
</dbReference>
<keyword evidence="5" id="KW-1185">Reference proteome</keyword>
<name>H1XTM8_CALAY</name>
<evidence type="ECO:0000313" key="5">
    <source>
        <dbReference type="Proteomes" id="UP000004671"/>
    </source>
</evidence>
<organism evidence="4 5">
    <name type="scientific">Caldithrix abyssi DSM 13497</name>
    <dbReference type="NCBI Taxonomy" id="880073"/>
    <lineage>
        <taxon>Bacteria</taxon>
        <taxon>Pseudomonadati</taxon>
        <taxon>Calditrichota</taxon>
        <taxon>Calditrichia</taxon>
        <taxon>Calditrichales</taxon>
        <taxon>Calditrichaceae</taxon>
        <taxon>Caldithrix</taxon>
    </lineage>
</organism>
<keyword evidence="1" id="KW-0378">Hydrolase</keyword>
<proteinExistence type="predicted"/>
<evidence type="ECO:0000313" key="3">
    <source>
        <dbReference type="EMBL" id="APF17398.1"/>
    </source>
</evidence>
<evidence type="ECO:0000313" key="4">
    <source>
        <dbReference type="EMBL" id="EHO41503.1"/>
    </source>
</evidence>
<protein>
    <submittedName>
        <fullName evidence="4">Protein serine/threonine phosphatase</fullName>
    </submittedName>
    <submittedName>
        <fullName evidence="3">Sigma-B regulation protein RsbU (Phosphoserine phosphatase)</fullName>
    </submittedName>
</protein>
<dbReference type="KEGG" id="caby:Cabys_647"/>
<dbReference type="PANTHER" id="PTHR43156:SF2">
    <property type="entry name" value="STAGE II SPORULATION PROTEIN E"/>
    <property type="match status" value="1"/>
</dbReference>
<dbReference type="Proteomes" id="UP000004671">
    <property type="component" value="Chromosome"/>
</dbReference>
<gene>
    <name evidence="3" type="ORF">Cabys_647</name>
    <name evidence="4" type="ORF">Calab_1889</name>
</gene>
<dbReference type="eggNOG" id="COG2203">
    <property type="taxonomic scope" value="Bacteria"/>
</dbReference>
<dbReference type="HOGENOM" id="CLU_000445_43_6_0"/>
<dbReference type="EMBL" id="CP018099">
    <property type="protein sequence ID" value="APF17398.1"/>
    <property type="molecule type" value="Genomic_DNA"/>
</dbReference>
<dbReference type="STRING" id="880073.Cabys_647"/>
<dbReference type="AlphaFoldDB" id="H1XTM8"/>
<evidence type="ECO:0000256" key="1">
    <source>
        <dbReference type="ARBA" id="ARBA00022801"/>
    </source>
</evidence>
<evidence type="ECO:0000259" key="2">
    <source>
        <dbReference type="SMART" id="SM00331"/>
    </source>
</evidence>
<dbReference type="InterPro" id="IPR029016">
    <property type="entry name" value="GAF-like_dom_sf"/>
</dbReference>
<dbReference type="eggNOG" id="COG2208">
    <property type="taxonomic scope" value="Bacteria"/>
</dbReference>
<evidence type="ECO:0000313" key="6">
    <source>
        <dbReference type="Proteomes" id="UP000183868"/>
    </source>
</evidence>
<accession>H1XTM8</accession>
<dbReference type="EMBL" id="CM001402">
    <property type="protein sequence ID" value="EHO41503.1"/>
    <property type="molecule type" value="Genomic_DNA"/>
</dbReference>
<dbReference type="SUPFAM" id="SSF81606">
    <property type="entry name" value="PP2C-like"/>
    <property type="match status" value="1"/>
</dbReference>
<dbReference type="Proteomes" id="UP000183868">
    <property type="component" value="Chromosome"/>
</dbReference>
<reference evidence="3 6" key="2">
    <citation type="submission" date="2016-11" db="EMBL/GenBank/DDBJ databases">
        <title>Genomic analysis of Caldithrix abyssi and proposal of a novel bacterial phylum Caldithrichaeota.</title>
        <authorList>
            <person name="Kublanov I."/>
            <person name="Sigalova O."/>
            <person name="Gavrilov S."/>
            <person name="Lebedinsky A."/>
            <person name="Ivanova N."/>
            <person name="Daum C."/>
            <person name="Reddy T."/>
            <person name="Klenk H.P."/>
            <person name="Goker M."/>
            <person name="Reva O."/>
            <person name="Miroshnichenko M."/>
            <person name="Kyprides N."/>
            <person name="Woyke T."/>
            <person name="Gelfand M."/>
        </authorList>
    </citation>
    <scope>NUCLEOTIDE SEQUENCE [LARGE SCALE GENOMIC DNA]</scope>
    <source>
        <strain evidence="3 6">LF13</strain>
    </source>
</reference>
<dbReference type="InterPro" id="IPR036457">
    <property type="entry name" value="PPM-type-like_dom_sf"/>
</dbReference>
<dbReference type="InterPro" id="IPR001932">
    <property type="entry name" value="PPM-type_phosphatase-like_dom"/>
</dbReference>
<dbReference type="Gene3D" id="3.60.40.10">
    <property type="entry name" value="PPM-type phosphatase domain"/>
    <property type="match status" value="1"/>
</dbReference>
<dbReference type="RefSeq" id="WP_006928643.1">
    <property type="nucleotide sequence ID" value="NZ_CM001402.1"/>
</dbReference>
<dbReference type="Gene3D" id="3.30.450.40">
    <property type="match status" value="2"/>
</dbReference>
<reference evidence="4 5" key="1">
    <citation type="submission" date="2011-09" db="EMBL/GenBank/DDBJ databases">
        <title>The permanent draft genome of Caldithrix abyssi DSM 13497.</title>
        <authorList>
            <consortium name="US DOE Joint Genome Institute (JGI-PGF)"/>
            <person name="Lucas S."/>
            <person name="Han J."/>
            <person name="Lapidus A."/>
            <person name="Bruce D."/>
            <person name="Goodwin L."/>
            <person name="Pitluck S."/>
            <person name="Peters L."/>
            <person name="Kyrpides N."/>
            <person name="Mavromatis K."/>
            <person name="Ivanova N."/>
            <person name="Mikhailova N."/>
            <person name="Chertkov O."/>
            <person name="Detter J.C."/>
            <person name="Tapia R."/>
            <person name="Han C."/>
            <person name="Land M."/>
            <person name="Hauser L."/>
            <person name="Markowitz V."/>
            <person name="Cheng J.-F."/>
            <person name="Hugenholtz P."/>
            <person name="Woyke T."/>
            <person name="Wu D."/>
            <person name="Spring S."/>
            <person name="Brambilla E."/>
            <person name="Klenk H.-P."/>
            <person name="Eisen J.A."/>
        </authorList>
    </citation>
    <scope>NUCLEOTIDE SEQUENCE [LARGE SCALE GENOMIC DNA]</scope>
    <source>
        <strain evidence="4 5">DSM 13497</strain>
    </source>
</reference>
<sequence length="591" mass="66633">MKATYLSSFRERHKSELETKEADKRLLELSSLFELSQLLNSSLDLRSILDNVLLIPMGRMLISRGLALIKEDKRFKVLNFKGLPRDWAGKTLHIANAPTEPLLLSTLTSNEAWIHLFKEAKIELLLPILSKNQIKGLIGFGSKLTHQPYSSDEIDFLFSICNIAGQAIENALIIAELKKVNRSLDEKIQELKTLFEIGKELNQIFEEELILKQLSFSLMGQMLVNQFFVVQKKENGWQVVFRKGSHFPEDCCQAVLNDCDRLARIDHPLLVNESEDFRHLLDFNIHLVVPMEIKNAIGGFIFLGARMDQKPYEPLQLEFVSTLANIAMISLENSRLIQETIEKERMEEELSIARDIQNRLLPRSFPEISGLDIHGLNIPSKQVGGDYFDILPLSDGQIILTIADVSGKGMPASLLMSNLQAGLHTLYAERYSLAQITQKLNQLIYKNTSIEHFITFFILKLNPQTGAFEYVNAGHNPPFLITPDGKLEQLTEGGLLLGVVPEASYEAGAGLLPAGALITMYTDGVTECMNIADEEFGEKRLQEILRYNGAQLSARALNERIVERLNQFARQMPQSDDITLLTVKRKGKVEG</sequence>
<dbReference type="Pfam" id="PF07228">
    <property type="entry name" value="SpoIIE"/>
    <property type="match status" value="1"/>
</dbReference>
<dbReference type="SMART" id="SM00331">
    <property type="entry name" value="PP2C_SIG"/>
    <property type="match status" value="1"/>
</dbReference>
<dbReference type="SUPFAM" id="SSF55781">
    <property type="entry name" value="GAF domain-like"/>
    <property type="match status" value="2"/>
</dbReference>
<feature type="domain" description="PPM-type phosphatase" evidence="2">
    <location>
        <begin position="368"/>
        <end position="585"/>
    </location>
</feature>